<dbReference type="PANTHER" id="PTHR43861">
    <property type="entry name" value="TRANS-ACONITATE 2-METHYLTRANSFERASE-RELATED"/>
    <property type="match status" value="1"/>
</dbReference>
<sequence>MGGWFQNASDELFRGFPISADDVVLDLGCGYGGATLFSARRGAHVIFTDSEAAKVEALRDSVRDTPAREAQGIVSNSLPLPLEDKIASKIIALEVLEHVDQPLAILQELVRVGRPGAQYFISVPDQRSEELQRAVAPALHFEPPNHINVFSREAFAELVECAGLIIETREYYGFYWTLWMMLFWGTKQAEGVEFSGATHDHLDGPFHPLLNSWASLWHATISLPGGDKLREALDQCLPKTQIILARKPLADG</sequence>
<dbReference type="GO" id="GO:0032259">
    <property type="term" value="P:methylation"/>
    <property type="evidence" value="ECO:0007669"/>
    <property type="project" value="UniProtKB-KW"/>
</dbReference>
<dbReference type="AlphaFoldDB" id="U2ZN06"/>
<protein>
    <submittedName>
        <fullName evidence="1">Methyltransferase</fullName>
    </submittedName>
</protein>
<dbReference type="EMBL" id="BATI01000016">
    <property type="protein sequence ID" value="GAD62850.1"/>
    <property type="molecule type" value="Genomic_DNA"/>
</dbReference>
<dbReference type="GO" id="GO:0008168">
    <property type="term" value="F:methyltransferase activity"/>
    <property type="evidence" value="ECO:0007669"/>
    <property type="project" value="UniProtKB-KW"/>
</dbReference>
<comment type="caution">
    <text evidence="1">The sequence shown here is derived from an EMBL/GenBank/DDBJ whole genome shotgun (WGS) entry which is preliminary data.</text>
</comment>
<keyword evidence="1" id="KW-0489">Methyltransferase</keyword>
<dbReference type="Gene3D" id="3.40.50.150">
    <property type="entry name" value="Vaccinia Virus protein VP39"/>
    <property type="match status" value="1"/>
</dbReference>
<keyword evidence="1" id="KW-0808">Transferase</keyword>
<accession>U2ZN06</accession>
<dbReference type="Pfam" id="PF13489">
    <property type="entry name" value="Methyltransf_23"/>
    <property type="match status" value="1"/>
</dbReference>
<reference evidence="1" key="1">
    <citation type="submission" date="2024-09" db="EMBL/GenBank/DDBJ databases">
        <title>Whole genome shotgun sequence of Pseudomonas alcaligenes NBRC 14159.</title>
        <authorList>
            <person name="Yoshida I."/>
            <person name="Hosoyama A."/>
            <person name="Tsuchikane K."/>
            <person name="Noguchi M."/>
            <person name="Hirakata S."/>
            <person name="Ando Y."/>
            <person name="Ohji S."/>
            <person name="Yamazoe A."/>
            <person name="Yamazaki S."/>
            <person name="Fujita N."/>
        </authorList>
    </citation>
    <scope>NUCLEOTIDE SEQUENCE</scope>
    <source>
        <strain evidence="1">NBRC 14159</strain>
    </source>
</reference>
<organism evidence="1 2">
    <name type="scientific">Aquipseudomonas alcaligenes (strain ATCC 14909 / DSM 50342 / CCUG 1425 / JCM 20561 / NBRC 14159 / NCIMB 9945 / NCTC 10367 / 1577)</name>
    <name type="common">Pseudomonas alcaligenes</name>
    <dbReference type="NCBI Taxonomy" id="1215092"/>
    <lineage>
        <taxon>Bacteria</taxon>
        <taxon>Pseudomonadati</taxon>
        <taxon>Pseudomonadota</taxon>
        <taxon>Gammaproteobacteria</taxon>
        <taxon>Pseudomonadales</taxon>
        <taxon>Pseudomonadaceae</taxon>
        <taxon>Aquipseudomonas</taxon>
    </lineage>
</organism>
<name>U2ZN06_AQUA1</name>
<dbReference type="eggNOG" id="COG2227">
    <property type="taxonomic scope" value="Bacteria"/>
</dbReference>
<proteinExistence type="predicted"/>
<dbReference type="Proteomes" id="UP000016560">
    <property type="component" value="Unassembled WGS sequence"/>
</dbReference>
<keyword evidence="2" id="KW-1185">Reference proteome</keyword>
<evidence type="ECO:0000313" key="2">
    <source>
        <dbReference type="Proteomes" id="UP000016560"/>
    </source>
</evidence>
<dbReference type="CDD" id="cd02440">
    <property type="entry name" value="AdoMet_MTases"/>
    <property type="match status" value="1"/>
</dbReference>
<evidence type="ECO:0000313" key="1">
    <source>
        <dbReference type="EMBL" id="GAD62850.1"/>
    </source>
</evidence>
<dbReference type="InterPro" id="IPR029063">
    <property type="entry name" value="SAM-dependent_MTases_sf"/>
</dbReference>
<gene>
    <name evidence="1" type="ORF">PA6_016_01230</name>
</gene>
<dbReference type="SUPFAM" id="SSF53335">
    <property type="entry name" value="S-adenosyl-L-methionine-dependent methyltransferases"/>
    <property type="match status" value="1"/>
</dbReference>